<keyword evidence="2 9" id="KW-0813">Transport</keyword>
<keyword evidence="3" id="KW-1003">Cell membrane</keyword>
<evidence type="ECO:0000256" key="2">
    <source>
        <dbReference type="ARBA" id="ARBA00022448"/>
    </source>
</evidence>
<evidence type="ECO:0000256" key="9">
    <source>
        <dbReference type="RuleBase" id="RU369079"/>
    </source>
</evidence>
<dbReference type="InterPro" id="IPR007387">
    <property type="entry name" value="TRAP_DctQ"/>
</dbReference>
<evidence type="ECO:0000256" key="7">
    <source>
        <dbReference type="ARBA" id="ARBA00023136"/>
    </source>
</evidence>
<comment type="function">
    <text evidence="9">Part of the tripartite ATP-independent periplasmic (TRAP) transport system.</text>
</comment>
<sequence>MRAAINLLDRISAFADRIALVGAVLAVTALVFLAGWQAAARYVLDQPPSWTEELARYTMVWAGLLGASCAFRANADPSLFPAARERTDGVGRVFAVIRSIGALIFVTPILWYSVFGLNGQMGSGYIARNAKQLAETVEVPMSVFAMAVPIGFSLILLHLVSHLATALSGKDAA</sequence>
<protein>
    <recommendedName>
        <fullName evidence="9">TRAP transporter small permease protein</fullName>
    </recommendedName>
</protein>
<dbReference type="PANTHER" id="PTHR35011">
    <property type="entry name" value="2,3-DIKETO-L-GULONATE TRAP TRANSPORTER SMALL PERMEASE PROTEIN YIAM"/>
    <property type="match status" value="1"/>
</dbReference>
<keyword evidence="4 9" id="KW-0997">Cell inner membrane</keyword>
<evidence type="ECO:0000256" key="5">
    <source>
        <dbReference type="ARBA" id="ARBA00022692"/>
    </source>
</evidence>
<dbReference type="Proteomes" id="UP000199144">
    <property type="component" value="Unassembled WGS sequence"/>
</dbReference>
<feature type="transmembrane region" description="Helical" evidence="9">
    <location>
        <begin position="54"/>
        <end position="73"/>
    </location>
</feature>
<dbReference type="STRING" id="254406.SAMN04488042_11166"/>
<keyword evidence="12" id="KW-1185">Reference proteome</keyword>
<name>A0A1I4SLM7_9RHOB</name>
<keyword evidence="5 9" id="KW-0812">Transmembrane</keyword>
<comment type="subunit">
    <text evidence="9">The complex comprises the extracytoplasmic solute receptor protein and the two transmembrane proteins.</text>
</comment>
<evidence type="ECO:0000256" key="6">
    <source>
        <dbReference type="ARBA" id="ARBA00022989"/>
    </source>
</evidence>
<evidence type="ECO:0000256" key="1">
    <source>
        <dbReference type="ARBA" id="ARBA00004429"/>
    </source>
</evidence>
<accession>A0A1I4SLM7</accession>
<dbReference type="GO" id="GO:0005886">
    <property type="term" value="C:plasma membrane"/>
    <property type="evidence" value="ECO:0007669"/>
    <property type="project" value="UniProtKB-SubCell"/>
</dbReference>
<evidence type="ECO:0000313" key="12">
    <source>
        <dbReference type="Proteomes" id="UP000199144"/>
    </source>
</evidence>
<evidence type="ECO:0000256" key="8">
    <source>
        <dbReference type="ARBA" id="ARBA00038436"/>
    </source>
</evidence>
<reference evidence="11 12" key="1">
    <citation type="submission" date="2016-10" db="EMBL/GenBank/DDBJ databases">
        <authorList>
            <person name="de Groot N.N."/>
        </authorList>
    </citation>
    <scope>NUCLEOTIDE SEQUENCE [LARGE SCALE GENOMIC DNA]</scope>
    <source>
        <strain evidence="11 12">DSM 15283</strain>
    </source>
</reference>
<dbReference type="AlphaFoldDB" id="A0A1I4SLM7"/>
<evidence type="ECO:0000256" key="3">
    <source>
        <dbReference type="ARBA" id="ARBA00022475"/>
    </source>
</evidence>
<dbReference type="InterPro" id="IPR055348">
    <property type="entry name" value="DctQ"/>
</dbReference>
<dbReference type="Pfam" id="PF04290">
    <property type="entry name" value="DctQ"/>
    <property type="match status" value="1"/>
</dbReference>
<evidence type="ECO:0000259" key="10">
    <source>
        <dbReference type="Pfam" id="PF04290"/>
    </source>
</evidence>
<keyword evidence="7 9" id="KW-0472">Membrane</keyword>
<dbReference type="GO" id="GO:0022857">
    <property type="term" value="F:transmembrane transporter activity"/>
    <property type="evidence" value="ECO:0007669"/>
    <property type="project" value="UniProtKB-UniRule"/>
</dbReference>
<evidence type="ECO:0000256" key="4">
    <source>
        <dbReference type="ARBA" id="ARBA00022519"/>
    </source>
</evidence>
<feature type="domain" description="Tripartite ATP-independent periplasmic transporters DctQ component" evidence="10">
    <location>
        <begin position="31"/>
        <end position="167"/>
    </location>
</feature>
<dbReference type="RefSeq" id="WP_093096356.1">
    <property type="nucleotide sequence ID" value="NZ_FOTQ01000011.1"/>
</dbReference>
<keyword evidence="6 9" id="KW-1133">Transmembrane helix</keyword>
<feature type="transmembrane region" description="Helical" evidence="9">
    <location>
        <begin position="20"/>
        <end position="39"/>
    </location>
</feature>
<gene>
    <name evidence="11" type="ORF">SAMN04488042_11166</name>
</gene>
<feature type="transmembrane region" description="Helical" evidence="9">
    <location>
        <begin position="141"/>
        <end position="160"/>
    </location>
</feature>
<proteinExistence type="inferred from homology"/>
<dbReference type="OrthoDB" id="4964541at2"/>
<organism evidence="11 12">
    <name type="scientific">Shimia aestuarii</name>
    <dbReference type="NCBI Taxonomy" id="254406"/>
    <lineage>
        <taxon>Bacteria</taxon>
        <taxon>Pseudomonadati</taxon>
        <taxon>Pseudomonadota</taxon>
        <taxon>Alphaproteobacteria</taxon>
        <taxon>Rhodobacterales</taxon>
        <taxon>Roseobacteraceae</taxon>
    </lineage>
</organism>
<dbReference type="PANTHER" id="PTHR35011:SF2">
    <property type="entry name" value="2,3-DIKETO-L-GULONATE TRAP TRANSPORTER SMALL PERMEASE PROTEIN YIAM"/>
    <property type="match status" value="1"/>
</dbReference>
<comment type="subcellular location">
    <subcellularLocation>
        <location evidence="1 9">Cell inner membrane</location>
        <topology evidence="1 9">Multi-pass membrane protein</topology>
    </subcellularLocation>
</comment>
<feature type="transmembrane region" description="Helical" evidence="9">
    <location>
        <begin position="93"/>
        <end position="114"/>
    </location>
</feature>
<evidence type="ECO:0000313" key="11">
    <source>
        <dbReference type="EMBL" id="SFM65329.1"/>
    </source>
</evidence>
<dbReference type="EMBL" id="FOTQ01000011">
    <property type="protein sequence ID" value="SFM65329.1"/>
    <property type="molecule type" value="Genomic_DNA"/>
</dbReference>
<comment type="similarity">
    <text evidence="8 9">Belongs to the TRAP transporter small permease family.</text>
</comment>
<dbReference type="GO" id="GO:0015740">
    <property type="term" value="P:C4-dicarboxylate transport"/>
    <property type="evidence" value="ECO:0007669"/>
    <property type="project" value="TreeGrafter"/>
</dbReference>